<gene>
    <name evidence="1" type="ORF">SK128_024684</name>
</gene>
<dbReference type="AlphaFoldDB" id="A0AAN8WXU2"/>
<sequence>MDVPRTKKESEIVSKAKETALTALQHGFKLTEGQRKLIEKMSPEEKKVLEARVSKVRSVQEKAYLQQLRSKHQVRPRRGGGEEVISTPQLPVRFPATLKKVHPIDWLPQYKIFLNMTHYPWTNAASCSNFSISFKPPLTLQKRALASFPSSGNTWIRYKDCKGRHEYYCVLME</sequence>
<dbReference type="Proteomes" id="UP001381693">
    <property type="component" value="Unassembled WGS sequence"/>
</dbReference>
<reference evidence="1 2" key="1">
    <citation type="submission" date="2023-11" db="EMBL/GenBank/DDBJ databases">
        <title>Halocaridina rubra genome assembly.</title>
        <authorList>
            <person name="Smith C."/>
        </authorList>
    </citation>
    <scope>NUCLEOTIDE SEQUENCE [LARGE SCALE GENOMIC DNA]</scope>
    <source>
        <strain evidence="1">EP-1</strain>
        <tissue evidence="1">Whole</tissue>
    </source>
</reference>
<keyword evidence="2" id="KW-1185">Reference proteome</keyword>
<accession>A0AAN8WXU2</accession>
<dbReference type="EMBL" id="JAXCGZ010017262">
    <property type="protein sequence ID" value="KAK7068404.1"/>
    <property type="molecule type" value="Genomic_DNA"/>
</dbReference>
<organism evidence="1 2">
    <name type="scientific">Halocaridina rubra</name>
    <name type="common">Hawaiian red shrimp</name>
    <dbReference type="NCBI Taxonomy" id="373956"/>
    <lineage>
        <taxon>Eukaryota</taxon>
        <taxon>Metazoa</taxon>
        <taxon>Ecdysozoa</taxon>
        <taxon>Arthropoda</taxon>
        <taxon>Crustacea</taxon>
        <taxon>Multicrustacea</taxon>
        <taxon>Malacostraca</taxon>
        <taxon>Eumalacostraca</taxon>
        <taxon>Eucarida</taxon>
        <taxon>Decapoda</taxon>
        <taxon>Pleocyemata</taxon>
        <taxon>Caridea</taxon>
        <taxon>Atyoidea</taxon>
        <taxon>Atyidae</taxon>
        <taxon>Halocaridina</taxon>
    </lineage>
</organism>
<comment type="caution">
    <text evidence="1">The sequence shown here is derived from an EMBL/GenBank/DDBJ whole genome shotgun (WGS) entry which is preliminary data.</text>
</comment>
<name>A0AAN8WXU2_HALRR</name>
<evidence type="ECO:0000313" key="2">
    <source>
        <dbReference type="Proteomes" id="UP001381693"/>
    </source>
</evidence>
<proteinExistence type="predicted"/>
<evidence type="ECO:0000313" key="1">
    <source>
        <dbReference type="EMBL" id="KAK7068404.1"/>
    </source>
</evidence>
<protein>
    <submittedName>
        <fullName evidence="1">Uncharacterized protein</fullName>
    </submittedName>
</protein>